<name>A0A292PM60_9PEZI</name>
<dbReference type="InterPro" id="IPR012471">
    <property type="entry name" value="DUF1690"/>
</dbReference>
<reference evidence="2" key="1">
    <citation type="submission" date="2015-10" db="EMBL/GenBank/DDBJ databases">
        <authorList>
            <person name="Regsiter A."/>
            <person name="william w."/>
        </authorList>
    </citation>
    <scope>NUCLEOTIDE SEQUENCE</scope>
    <source>
        <strain evidence="2">Montdore</strain>
    </source>
</reference>
<accession>A0A292PM60</accession>
<dbReference type="EMBL" id="LN891196">
    <property type="protein sequence ID" value="CUS07567.1"/>
    <property type="molecule type" value="Genomic_DNA"/>
</dbReference>
<protein>
    <recommendedName>
        <fullName evidence="4">DUF1690 domain-containing protein</fullName>
    </recommendedName>
</protein>
<dbReference type="Proteomes" id="UP001412239">
    <property type="component" value="Unassembled WGS sequence"/>
</dbReference>
<feature type="region of interest" description="Disordered" evidence="1">
    <location>
        <begin position="1"/>
        <end position="22"/>
    </location>
</feature>
<proteinExistence type="predicted"/>
<organism evidence="2 3">
    <name type="scientific">Tuber aestivum</name>
    <name type="common">summer truffle</name>
    <dbReference type="NCBI Taxonomy" id="59557"/>
    <lineage>
        <taxon>Eukaryota</taxon>
        <taxon>Fungi</taxon>
        <taxon>Dikarya</taxon>
        <taxon>Ascomycota</taxon>
        <taxon>Pezizomycotina</taxon>
        <taxon>Pezizomycetes</taxon>
        <taxon>Pezizales</taxon>
        <taxon>Tuberaceae</taxon>
        <taxon>Tuber</taxon>
    </lineage>
</organism>
<evidence type="ECO:0000313" key="2">
    <source>
        <dbReference type="EMBL" id="CUS07567.1"/>
    </source>
</evidence>
<sequence>MGSGNKGRIANPESPNSSEIPVRFSNNLVEALQSSSETNSTREKSLEIEVQSRVESELQRLKSRESQFLVDLESKLPENDKNGDTKGLGREQVQAEIDALKKRLEHMPRMVKIDGEVERAREEVVKCLRWNDRTPLDCYKEVEEFKNQTRRLEKAFVVRTIGRDYP</sequence>
<gene>
    <name evidence="2" type="ORF">GSTUAT00008325001</name>
</gene>
<dbReference type="AlphaFoldDB" id="A0A292PM60"/>
<evidence type="ECO:0000313" key="3">
    <source>
        <dbReference type="Proteomes" id="UP001412239"/>
    </source>
</evidence>
<keyword evidence="3" id="KW-1185">Reference proteome</keyword>
<feature type="compositionally biased region" description="Polar residues" evidence="1">
    <location>
        <begin position="13"/>
        <end position="22"/>
    </location>
</feature>
<dbReference type="Pfam" id="PF07956">
    <property type="entry name" value="DUF1690"/>
    <property type="match status" value="1"/>
</dbReference>
<evidence type="ECO:0000256" key="1">
    <source>
        <dbReference type="SAM" id="MobiDB-lite"/>
    </source>
</evidence>
<evidence type="ECO:0008006" key="4">
    <source>
        <dbReference type="Google" id="ProtNLM"/>
    </source>
</evidence>